<dbReference type="InterPro" id="IPR024767">
    <property type="entry name" value="PRP38_C"/>
</dbReference>
<reference evidence="12" key="3">
    <citation type="submission" date="2017-04" db="EMBL/GenBank/DDBJ databases">
        <title>Population genomics of picophytoplankton unveils novel chromosome hypervariability.</title>
        <authorList>
            <consortium name="DOE Joint Genome Institute"/>
            <person name="Blanc-Mathieu R."/>
            <person name="Krasovec M."/>
            <person name="Hebrard M."/>
            <person name="Yau S."/>
            <person name="Desgranges E."/>
            <person name="Martin J."/>
            <person name="Schackwitz W."/>
            <person name="Kuo A."/>
            <person name="Salin G."/>
            <person name="Donnadieu C."/>
            <person name="Desdevises Y."/>
            <person name="Sanchez-Ferandin S."/>
            <person name="Moreau H."/>
            <person name="Rivals E."/>
            <person name="Grigoriev I.V."/>
            <person name="Grimsley N."/>
            <person name="Eyre-Walker A."/>
            <person name="Piganeau G."/>
        </authorList>
    </citation>
    <scope>NUCLEOTIDE SEQUENCE [LARGE SCALE GENOMIC DNA]</scope>
    <source>
        <strain evidence="12">RCC 1115</strain>
    </source>
</reference>
<evidence type="ECO:0000313" key="12">
    <source>
        <dbReference type="EMBL" id="OUS42575.1"/>
    </source>
</evidence>
<protein>
    <recommendedName>
        <fullName evidence="7">Pre-mRNA-splicing factor 38</fullName>
    </recommendedName>
</protein>
<accession>A0A454XLT7</accession>
<comment type="similarity">
    <text evidence="2 7">Belongs to the PRP38 family.</text>
</comment>
<reference evidence="11 13" key="1">
    <citation type="journal article" date="2006" name="Proc. Natl. Acad. Sci. U.S.A.">
        <title>Genome analysis of the smallest free-living eukaryote Ostreococcus tauri unveils many unique features.</title>
        <authorList>
            <person name="Derelle E."/>
            <person name="Ferraz C."/>
            <person name="Rombauts S."/>
            <person name="Rouze P."/>
            <person name="Worden A.Z."/>
            <person name="Robbens S."/>
            <person name="Partensky F."/>
            <person name="Degroeve S."/>
            <person name="Echeynie S."/>
            <person name="Cooke R."/>
            <person name="Saeys Y."/>
            <person name="Wuyts J."/>
            <person name="Jabbari K."/>
            <person name="Bowler C."/>
            <person name="Panaud O."/>
            <person name="Piegu B."/>
            <person name="Ball S.G."/>
            <person name="Ral J.-P."/>
            <person name="Bouget F.-Y."/>
            <person name="Piganeau G."/>
            <person name="De Baets B."/>
            <person name="Picard A."/>
            <person name="Delseny M."/>
            <person name="Demaille J."/>
            <person name="Van de Peer Y."/>
            <person name="Moreau H."/>
        </authorList>
    </citation>
    <scope>NUCLEOTIDE SEQUENCE [LARGE SCALE GENOMIC DNA]</scope>
    <source>
        <strain evidence="11 13">OTTH0595</strain>
    </source>
</reference>
<reference evidence="11" key="2">
    <citation type="journal article" date="2014" name="BMC Genomics">
        <title>An improved genome of the model marine alga Ostreococcus tauri unfolds by assessing Illumina de novo assemblies.</title>
        <authorList>
            <person name="Blanc-Mathieu R."/>
            <person name="Verhelst B."/>
            <person name="Derelle E."/>
            <person name="Rombauts S."/>
            <person name="Bouget F.Y."/>
            <person name="Carre I."/>
            <person name="Chateau A."/>
            <person name="Eyre-Walker A."/>
            <person name="Grimsley N."/>
            <person name="Moreau H."/>
            <person name="Piegu B."/>
            <person name="Rivals E."/>
            <person name="Schackwitz W."/>
            <person name="Van de Peer Y."/>
            <person name="Piganeau G."/>
        </authorList>
    </citation>
    <scope>NUCLEOTIDE SEQUENCE</scope>
    <source>
        <strain evidence="11">RCC4221</strain>
    </source>
</reference>
<evidence type="ECO:0000256" key="5">
    <source>
        <dbReference type="ARBA" id="ARBA00023187"/>
    </source>
</evidence>
<comment type="function">
    <text evidence="7">Required for pre-mRNA splicing.</text>
</comment>
<sequence length="335" mass="38189">MANATDPLAKSVRGTDPQNLMERITRDKVYAMTYWKEKCFGVSAEALVDLAVDLRSVGGIYGGNNRATEFLCLTLKLLQIQPEKEIVLEFIKNEDHKYVRLLGAFYLRLVGKPTDVYRYLEPLLNDYRKVRYRTRDGKYALTHVDEFVNNLLTKDMFCDVTLPRVPHRQVLEAAGALEPRVSALEEDIADLEEELESAVEEAIGQRMNMDVDAGEAAAAASTRGAREDGEIVASGSKRSREHDGVRYRECDDSDGDRYVRRRERSRSRSRDRVPARRDDARPGVLASGEEMDHREKKEKKEKKEKREKKEKTEMDPEIAEANAIRAKLGLKPLRG</sequence>
<keyword evidence="8" id="KW-0175">Coiled coil</keyword>
<evidence type="ECO:0000256" key="2">
    <source>
        <dbReference type="ARBA" id="ARBA00006164"/>
    </source>
</evidence>
<feature type="coiled-coil region" evidence="8">
    <location>
        <begin position="174"/>
        <end position="208"/>
    </location>
</feature>
<dbReference type="InParanoid" id="A0A090N2S3"/>
<evidence type="ECO:0000256" key="3">
    <source>
        <dbReference type="ARBA" id="ARBA00022664"/>
    </source>
</evidence>
<proteinExistence type="inferred from homology"/>
<evidence type="ECO:0000313" key="13">
    <source>
        <dbReference type="Proteomes" id="UP000009170"/>
    </source>
</evidence>
<evidence type="ECO:0000256" key="6">
    <source>
        <dbReference type="ARBA" id="ARBA00023242"/>
    </source>
</evidence>
<feature type="compositionally biased region" description="Basic residues" evidence="9">
    <location>
        <begin position="296"/>
        <end position="306"/>
    </location>
</feature>
<dbReference type="EMBL" id="KZ155838">
    <property type="protein sequence ID" value="OUS42575.1"/>
    <property type="molecule type" value="Genomic_DNA"/>
</dbReference>
<dbReference type="AlphaFoldDB" id="A0A090N2S3"/>
<name>A0A090N2S3_OSTTA</name>
<feature type="compositionally biased region" description="Basic and acidic residues" evidence="9">
    <location>
        <begin position="266"/>
        <end position="281"/>
    </location>
</feature>
<evidence type="ECO:0000256" key="1">
    <source>
        <dbReference type="ARBA" id="ARBA00004123"/>
    </source>
</evidence>
<keyword evidence="5 7" id="KW-0508">mRNA splicing</keyword>
<dbReference type="GO" id="GO:0005681">
    <property type="term" value="C:spliceosomal complex"/>
    <property type="evidence" value="ECO:0007669"/>
    <property type="project" value="UniProtKB-KW"/>
</dbReference>
<evidence type="ECO:0000256" key="9">
    <source>
        <dbReference type="SAM" id="MobiDB-lite"/>
    </source>
</evidence>
<evidence type="ECO:0000313" key="11">
    <source>
        <dbReference type="EMBL" id="CEF96738.1"/>
    </source>
</evidence>
<dbReference type="Pfam" id="PF12871">
    <property type="entry name" value="PRP38_assoc"/>
    <property type="match status" value="1"/>
</dbReference>
<dbReference type="STRING" id="70448.A0A090N2S3"/>
<dbReference type="InterPro" id="IPR005037">
    <property type="entry name" value="PRP38"/>
</dbReference>
<keyword evidence="4 7" id="KW-0747">Spliceosome</keyword>
<keyword evidence="3 7" id="KW-0507">mRNA processing</keyword>
<dbReference type="FunCoup" id="A0A090N2S3">
    <property type="interactions" value="1518"/>
</dbReference>
<dbReference type="EMBL" id="CAID01000001">
    <property type="protein sequence ID" value="CEF96738.1"/>
    <property type="molecule type" value="Genomic_DNA"/>
</dbReference>
<comment type="subcellular location">
    <subcellularLocation>
        <location evidence="1 7">Nucleus</location>
    </subcellularLocation>
</comment>
<accession>A0A1Y5I6B3</accession>
<organism evidence="11 13">
    <name type="scientific">Ostreococcus tauri</name>
    <name type="common">Marine green alga</name>
    <dbReference type="NCBI Taxonomy" id="70448"/>
    <lineage>
        <taxon>Eukaryota</taxon>
        <taxon>Viridiplantae</taxon>
        <taxon>Chlorophyta</taxon>
        <taxon>Mamiellophyceae</taxon>
        <taxon>Mamiellales</taxon>
        <taxon>Bathycoccaceae</taxon>
        <taxon>Ostreococcus</taxon>
    </lineage>
</organism>
<gene>
    <name evidence="12" type="ORF">BE221DRAFT_195974</name>
    <name evidence="11" type="ORF">OT_ostta01g03900</name>
</gene>
<accession>A0A090N2S3</accession>
<keyword evidence="6 7" id="KW-0539">Nucleus</keyword>
<feature type="region of interest" description="Disordered" evidence="9">
    <location>
        <begin position="214"/>
        <end position="335"/>
    </location>
</feature>
<evidence type="ECO:0000256" key="7">
    <source>
        <dbReference type="RuleBase" id="RU367025"/>
    </source>
</evidence>
<dbReference type="Proteomes" id="UP000009170">
    <property type="component" value="Unassembled WGS sequence"/>
</dbReference>
<evidence type="ECO:0000259" key="10">
    <source>
        <dbReference type="Pfam" id="PF12871"/>
    </source>
</evidence>
<evidence type="ECO:0000256" key="8">
    <source>
        <dbReference type="SAM" id="Coils"/>
    </source>
</evidence>
<evidence type="ECO:0000256" key="4">
    <source>
        <dbReference type="ARBA" id="ARBA00022728"/>
    </source>
</evidence>
<dbReference type="PANTHER" id="PTHR23142">
    <property type="entry name" value="PRE-MRNA-SPLICING FACTOR 38A-RELATED"/>
    <property type="match status" value="1"/>
</dbReference>
<dbReference type="Pfam" id="PF03371">
    <property type="entry name" value="PRP38"/>
    <property type="match status" value="1"/>
</dbReference>
<dbReference type="GO" id="GO:0000398">
    <property type="term" value="P:mRNA splicing, via spliceosome"/>
    <property type="evidence" value="ECO:0007669"/>
    <property type="project" value="UniProtKB-UniRule"/>
</dbReference>
<keyword evidence="13" id="KW-1185">Reference proteome</keyword>
<feature type="domain" description="Pre-mRNA-splicing factor 38 C-terminal" evidence="10">
    <location>
        <begin position="179"/>
        <end position="272"/>
    </location>
</feature>
<dbReference type="OrthoDB" id="190958at2759"/>
<dbReference type="Proteomes" id="UP000195557">
    <property type="component" value="Unassembled WGS sequence"/>
</dbReference>
<feature type="compositionally biased region" description="Low complexity" evidence="9">
    <location>
        <begin position="214"/>
        <end position="223"/>
    </location>
</feature>
<feature type="compositionally biased region" description="Basic and acidic residues" evidence="9">
    <location>
        <begin position="238"/>
        <end position="258"/>
    </location>
</feature>